<dbReference type="Gene3D" id="3.30.720.20">
    <property type="entry name" value="Protein of unknown function DUF1797"/>
    <property type="match status" value="1"/>
</dbReference>
<gene>
    <name evidence="1" type="ORF">FFIC_230380</name>
</gene>
<dbReference type="SUPFAM" id="SSF143567">
    <property type="entry name" value="YkuJ-like"/>
    <property type="match status" value="1"/>
</dbReference>
<reference evidence="1 2" key="1">
    <citation type="journal article" date="2015" name="BMC Genomics">
        <title>Comparative genomics of Fructobacillus spp. and Leuconostoc spp. reveals niche-specific evolution of Fructobacillus spp.</title>
        <authorList>
            <person name="Endo A."/>
            <person name="Tanizawa Y."/>
            <person name="Tanaka N."/>
            <person name="Maeno S."/>
            <person name="Kumar H."/>
            <person name="Shiwa Y."/>
            <person name="Okada S."/>
            <person name="Yoshikawa H."/>
            <person name="Dicks L."/>
            <person name="Nakagawa J."/>
            <person name="Arita M."/>
        </authorList>
    </citation>
    <scope>NUCLEOTIDE SEQUENCE [LARGE SCALE GENOMIC DNA]</scope>
    <source>
        <strain evidence="1 2">JCM 12225</strain>
    </source>
</reference>
<name>A0A0K8MI66_9LACO</name>
<dbReference type="InterPro" id="IPR014904">
    <property type="entry name" value="YkuJ-like"/>
</dbReference>
<dbReference type="Proteomes" id="UP000253891">
    <property type="component" value="Unassembled WGS sequence"/>
</dbReference>
<organism evidence="1 2">
    <name type="scientific">Fructobacillus ficulneus</name>
    <dbReference type="NCBI Taxonomy" id="157463"/>
    <lineage>
        <taxon>Bacteria</taxon>
        <taxon>Bacillati</taxon>
        <taxon>Bacillota</taxon>
        <taxon>Bacilli</taxon>
        <taxon>Lactobacillales</taxon>
        <taxon>Lactobacillaceae</taxon>
        <taxon>Fructobacillus</taxon>
    </lineage>
</organism>
<evidence type="ECO:0000313" key="1">
    <source>
        <dbReference type="EMBL" id="GAO99554.1"/>
    </source>
</evidence>
<sequence length="86" mass="10260">MDEVQNQSILLSILNRLFAMVAATDGNLQERRFDAYGVEILKVIYNQETQVWIIEEHRRNKKYQFDDVDLVAIEIYDLLFDVHHTF</sequence>
<protein>
    <recommendedName>
        <fullName evidence="3">DUF1797 family protein</fullName>
    </recommendedName>
</protein>
<dbReference type="Pfam" id="PF08796">
    <property type="entry name" value="DUF1797"/>
    <property type="match status" value="1"/>
</dbReference>
<dbReference type="AlphaFoldDB" id="A0A0K8MI66"/>
<evidence type="ECO:0008006" key="3">
    <source>
        <dbReference type="Google" id="ProtNLM"/>
    </source>
</evidence>
<dbReference type="RefSeq" id="WP_061992960.1">
    <property type="nucleotide sequence ID" value="NZ_DF968000.1"/>
</dbReference>
<keyword evidence="2" id="KW-1185">Reference proteome</keyword>
<evidence type="ECO:0000313" key="2">
    <source>
        <dbReference type="Proteomes" id="UP000253891"/>
    </source>
</evidence>
<dbReference type="EMBL" id="DF968000">
    <property type="protein sequence ID" value="GAO99554.1"/>
    <property type="molecule type" value="Genomic_DNA"/>
</dbReference>
<proteinExistence type="predicted"/>
<dbReference type="OrthoDB" id="2361638at2"/>
<dbReference type="InterPro" id="IPR038073">
    <property type="entry name" value="YkuJ-like_sf"/>
</dbReference>
<accession>A0A0K8MI66</accession>
<dbReference type="STRING" id="157463.GCA_001047075_00473"/>